<dbReference type="Pfam" id="PF11611">
    <property type="entry name" value="DUF4352"/>
    <property type="match status" value="1"/>
</dbReference>
<evidence type="ECO:0000256" key="1">
    <source>
        <dbReference type="ARBA" id="ARBA00022729"/>
    </source>
</evidence>
<organism evidence="3 4">
    <name type="scientific">Listeria booriae</name>
    <dbReference type="NCBI Taxonomy" id="1552123"/>
    <lineage>
        <taxon>Bacteria</taxon>
        <taxon>Bacillati</taxon>
        <taxon>Bacillota</taxon>
        <taxon>Bacilli</taxon>
        <taxon>Bacillales</taxon>
        <taxon>Listeriaceae</taxon>
        <taxon>Listeria</taxon>
    </lineage>
</organism>
<proteinExistence type="predicted"/>
<evidence type="ECO:0000313" key="3">
    <source>
        <dbReference type="EMBL" id="MBC1793614.1"/>
    </source>
</evidence>
<dbReference type="Proteomes" id="UP000539064">
    <property type="component" value="Unassembled WGS sequence"/>
</dbReference>
<reference evidence="3 4" key="1">
    <citation type="submission" date="2020-03" db="EMBL/GenBank/DDBJ databases">
        <title>Soil Listeria distribution.</title>
        <authorList>
            <person name="Liao J."/>
            <person name="Wiedmann M."/>
        </authorList>
    </citation>
    <scope>NUCLEOTIDE SEQUENCE [LARGE SCALE GENOMIC DNA]</scope>
    <source>
        <strain evidence="3 4">FSL L7-0978</strain>
    </source>
</reference>
<feature type="domain" description="DUF4352" evidence="2">
    <location>
        <begin position="31"/>
        <end position="135"/>
    </location>
</feature>
<dbReference type="InterPro" id="IPR029051">
    <property type="entry name" value="DUF4352"/>
</dbReference>
<comment type="caution">
    <text evidence="3">The sequence shown here is derived from an EMBL/GenBank/DDBJ whole genome shotgun (WGS) entry which is preliminary data.</text>
</comment>
<name>A0A7X0XXS0_9LIST</name>
<dbReference type="PROSITE" id="PS51257">
    <property type="entry name" value="PROKAR_LIPOPROTEIN"/>
    <property type="match status" value="1"/>
</dbReference>
<dbReference type="EMBL" id="JAARVG010000007">
    <property type="protein sequence ID" value="MBC1793614.1"/>
    <property type="molecule type" value="Genomic_DNA"/>
</dbReference>
<evidence type="ECO:0000259" key="2">
    <source>
        <dbReference type="Pfam" id="PF11611"/>
    </source>
</evidence>
<dbReference type="Gene3D" id="2.60.40.1240">
    <property type="match status" value="1"/>
</dbReference>
<sequence length="151" mass="16437">MKKKRSWITLAVLSLVLAVTVIGCGTPKANDVGKTRTTNNLEITVQGIELKDTNQNNKQIAKIEFSVKNVGKEESGAGAGDFIIETRDGKKHQVYGMNENNFGDAIAAGKTLTGAGYYEIPANQKSFTIHYEPNTDVPMEAITWEITTSSK</sequence>
<protein>
    <submittedName>
        <fullName evidence="3">DUF4352 domain-containing protein</fullName>
    </submittedName>
</protein>
<gene>
    <name evidence="3" type="ORF">HCA52_09325</name>
</gene>
<dbReference type="RefSeq" id="WP_185524182.1">
    <property type="nucleotide sequence ID" value="NZ_JAARVG010000007.1"/>
</dbReference>
<keyword evidence="1" id="KW-0732">Signal</keyword>
<dbReference type="InterPro" id="IPR029050">
    <property type="entry name" value="Immunoprotect_excell_Ig-like"/>
</dbReference>
<accession>A0A7X0XXS0</accession>
<dbReference type="AlphaFoldDB" id="A0A7X0XXS0"/>
<evidence type="ECO:0000313" key="4">
    <source>
        <dbReference type="Proteomes" id="UP000539064"/>
    </source>
</evidence>